<dbReference type="AlphaFoldDB" id="A0A0H2MHK0"/>
<keyword evidence="1" id="KW-1133">Transmembrane helix</keyword>
<keyword evidence="1" id="KW-0812">Transmembrane</keyword>
<protein>
    <recommendedName>
        <fullName evidence="4">ABC transporter substrate-binding protein</fullName>
    </recommendedName>
</protein>
<dbReference type="EMBL" id="LAQL01000003">
    <property type="protein sequence ID" value="KLN61863.1"/>
    <property type="molecule type" value="Genomic_DNA"/>
</dbReference>
<dbReference type="SUPFAM" id="SSF53822">
    <property type="entry name" value="Periplasmic binding protein-like I"/>
    <property type="match status" value="1"/>
</dbReference>
<dbReference type="PANTHER" id="PTHR35271:SF1">
    <property type="entry name" value="ABC TRANSPORTER, SUBSTRATE-BINDING LIPOPROTEIN"/>
    <property type="match status" value="1"/>
</dbReference>
<dbReference type="InterPro" id="IPR028082">
    <property type="entry name" value="Peripla_BP_I"/>
</dbReference>
<evidence type="ECO:0008006" key="4">
    <source>
        <dbReference type="Google" id="ProtNLM"/>
    </source>
</evidence>
<dbReference type="PANTHER" id="PTHR35271">
    <property type="entry name" value="ABC TRANSPORTER, SUBSTRATE-BINDING LIPOPROTEIN-RELATED"/>
    <property type="match status" value="1"/>
</dbReference>
<gene>
    <name evidence="2" type="ORF">WH96_06170</name>
</gene>
<dbReference type="CDD" id="cd06325">
    <property type="entry name" value="PBP1_ABC_unchar_transporter"/>
    <property type="match status" value="1"/>
</dbReference>
<dbReference type="Proteomes" id="UP000035444">
    <property type="component" value="Unassembled WGS sequence"/>
</dbReference>
<dbReference type="InterPro" id="IPR007487">
    <property type="entry name" value="ABC_transpt-TYRBP-like"/>
</dbReference>
<dbReference type="Pfam" id="PF04392">
    <property type="entry name" value="ABC_sub_bind"/>
    <property type="match status" value="1"/>
</dbReference>
<feature type="transmembrane region" description="Helical" evidence="1">
    <location>
        <begin position="39"/>
        <end position="59"/>
    </location>
</feature>
<name>A0A0H2MHK0_9PROT</name>
<keyword evidence="3" id="KW-1185">Reference proteome</keyword>
<keyword evidence="1" id="KW-0472">Membrane</keyword>
<proteinExistence type="predicted"/>
<evidence type="ECO:0000256" key="1">
    <source>
        <dbReference type="SAM" id="Phobius"/>
    </source>
</evidence>
<evidence type="ECO:0000313" key="3">
    <source>
        <dbReference type="Proteomes" id="UP000035444"/>
    </source>
</evidence>
<dbReference type="Gene3D" id="3.40.50.2300">
    <property type="match status" value="2"/>
</dbReference>
<dbReference type="STRING" id="1489064.WH96_06170"/>
<reference evidence="2 3" key="1">
    <citation type="submission" date="2015-03" db="EMBL/GenBank/DDBJ databases">
        <title>Genome Sequence of Kiloniella spongiae MEBiC09566, isolated from a marine sponge.</title>
        <authorList>
            <person name="Shao Z."/>
            <person name="Wang L."/>
            <person name="Li X."/>
        </authorList>
    </citation>
    <scope>NUCLEOTIDE SEQUENCE [LARGE SCALE GENOMIC DNA]</scope>
    <source>
        <strain evidence="2 3">MEBiC09566</strain>
    </source>
</reference>
<comment type="caution">
    <text evidence="2">The sequence shown here is derived from an EMBL/GenBank/DDBJ whole genome shotgun (WGS) entry which is preliminary data.</text>
</comment>
<evidence type="ECO:0000313" key="2">
    <source>
        <dbReference type="EMBL" id="KLN61863.1"/>
    </source>
</evidence>
<accession>A0A0H2MHK0</accession>
<sequence>MSREERPSLNQSFLLINKSYDEVSALPLSARITKGSHQFIKLVVAIYVLLAFALSFSVITQATAQSLKRIIVLETMAVPVLQDATKWFRQGMSDLGYTEGSNVEYVILNAEGNIDKAHSLLEAELNNQKPDMVMSVATLATRATHSLLKDKKIPQVFIFVSYPDQEGFVSAVGQKTGTNMTGKTHIVPPAAKLEVVKQALKPLTDKSPLRIGIVNSTYPSALSETAQLMEINKQVNELSFIDLNFEYQPGSENSDALRESALKIIEGNRSDYDALWFVTGPLGNDSELFQILNEKNIPVIFANNTAAVKSGAMISMVSNAEVNGIAAAEMVNQIFKGTKAGDIPVTRPNSYLVSINVTTATELGTVIPSSLLKLAGKNIYR</sequence>
<organism evidence="2 3">
    <name type="scientific">Kiloniella spongiae</name>
    <dbReference type="NCBI Taxonomy" id="1489064"/>
    <lineage>
        <taxon>Bacteria</taxon>
        <taxon>Pseudomonadati</taxon>
        <taxon>Pseudomonadota</taxon>
        <taxon>Alphaproteobacteria</taxon>
        <taxon>Rhodospirillales</taxon>
        <taxon>Kiloniellaceae</taxon>
        <taxon>Kiloniella</taxon>
    </lineage>
</organism>